<keyword evidence="7" id="KW-0732">Signal</keyword>
<comment type="cofactor">
    <cofactor evidence="1">
        <name>FAD</name>
        <dbReference type="ChEBI" id="CHEBI:57692"/>
    </cofactor>
</comment>
<dbReference type="PANTHER" id="PTHR11552:SF147">
    <property type="entry name" value="CHOLINE DEHYDROGENASE, MITOCHONDRIAL"/>
    <property type="match status" value="1"/>
</dbReference>
<dbReference type="GO" id="GO:0016614">
    <property type="term" value="F:oxidoreductase activity, acting on CH-OH group of donors"/>
    <property type="evidence" value="ECO:0007669"/>
    <property type="project" value="InterPro"/>
</dbReference>
<dbReference type="Gene3D" id="3.30.560.10">
    <property type="entry name" value="Glucose Oxidase, domain 3"/>
    <property type="match status" value="1"/>
</dbReference>
<feature type="region of interest" description="Disordered" evidence="6">
    <location>
        <begin position="164"/>
        <end position="196"/>
    </location>
</feature>
<protein>
    <submittedName>
        <fullName evidence="9">FAD/NAD(P)-binding domain-containing protein</fullName>
    </submittedName>
</protein>
<comment type="similarity">
    <text evidence="2">Belongs to the GMC oxidoreductase family.</text>
</comment>
<gene>
    <name evidence="9" type="ORF">FA13DRAFT_845965</name>
</gene>
<comment type="subunit">
    <text evidence="3">Monomer.</text>
</comment>
<proteinExistence type="inferred from homology"/>
<accession>A0A4Y7T1U2</accession>
<comment type="caution">
    <text evidence="9">The sequence shown here is derived from an EMBL/GenBank/DDBJ whole genome shotgun (WGS) entry which is preliminary data.</text>
</comment>
<keyword evidence="4" id="KW-0285">Flavoprotein</keyword>
<dbReference type="OrthoDB" id="269227at2759"/>
<name>A0A4Y7T1U2_COPMI</name>
<feature type="signal peptide" evidence="7">
    <location>
        <begin position="1"/>
        <end position="18"/>
    </location>
</feature>
<evidence type="ECO:0000256" key="5">
    <source>
        <dbReference type="ARBA" id="ARBA00022827"/>
    </source>
</evidence>
<dbReference type="InterPro" id="IPR012132">
    <property type="entry name" value="GMC_OxRdtase"/>
</dbReference>
<dbReference type="STRING" id="71717.A0A4Y7T1U2"/>
<dbReference type="Gene3D" id="3.50.50.60">
    <property type="entry name" value="FAD/NAD(P)-binding domain"/>
    <property type="match status" value="1"/>
</dbReference>
<dbReference type="EMBL" id="QPFP01000036">
    <property type="protein sequence ID" value="TEB27971.1"/>
    <property type="molecule type" value="Genomic_DNA"/>
</dbReference>
<sequence>MLIPVLSSLLLCTASVSAIIVDSYSALPKTNYDFIIVGGGNAGAVVANRLSEIREWQVLVIEAGPTHEDVFRTRVPGYVASLQQTYYDWNYTTIPQPGLNNRTALLPRGHILGGSSSINGMFYTRGSSSDYDSWAKLTGDPGWSWKKILPYILKHEIWNKPADGHDDEGQYNPAFHGKESRWSGIKPQAPSMLQPV</sequence>
<evidence type="ECO:0000256" key="6">
    <source>
        <dbReference type="SAM" id="MobiDB-lite"/>
    </source>
</evidence>
<dbReference type="AlphaFoldDB" id="A0A4Y7T1U2"/>
<dbReference type="InterPro" id="IPR036188">
    <property type="entry name" value="FAD/NAD-bd_sf"/>
</dbReference>
<dbReference type="GO" id="GO:0050660">
    <property type="term" value="F:flavin adenine dinucleotide binding"/>
    <property type="evidence" value="ECO:0007669"/>
    <property type="project" value="InterPro"/>
</dbReference>
<evidence type="ECO:0000313" key="10">
    <source>
        <dbReference type="Proteomes" id="UP000298030"/>
    </source>
</evidence>
<evidence type="ECO:0000256" key="4">
    <source>
        <dbReference type="ARBA" id="ARBA00022630"/>
    </source>
</evidence>
<organism evidence="9 10">
    <name type="scientific">Coprinellus micaceus</name>
    <name type="common">Glistening ink-cap mushroom</name>
    <name type="synonym">Coprinus micaceus</name>
    <dbReference type="NCBI Taxonomy" id="71717"/>
    <lineage>
        <taxon>Eukaryota</taxon>
        <taxon>Fungi</taxon>
        <taxon>Dikarya</taxon>
        <taxon>Basidiomycota</taxon>
        <taxon>Agaricomycotina</taxon>
        <taxon>Agaricomycetes</taxon>
        <taxon>Agaricomycetidae</taxon>
        <taxon>Agaricales</taxon>
        <taxon>Agaricineae</taxon>
        <taxon>Psathyrellaceae</taxon>
        <taxon>Coprinellus</taxon>
    </lineage>
</organism>
<feature type="chain" id="PRO_5021360991" evidence="7">
    <location>
        <begin position="19"/>
        <end position="196"/>
    </location>
</feature>
<evidence type="ECO:0000256" key="2">
    <source>
        <dbReference type="ARBA" id="ARBA00010790"/>
    </source>
</evidence>
<dbReference type="InterPro" id="IPR000172">
    <property type="entry name" value="GMC_OxRdtase_N"/>
</dbReference>
<evidence type="ECO:0000256" key="3">
    <source>
        <dbReference type="ARBA" id="ARBA00011245"/>
    </source>
</evidence>
<keyword evidence="10" id="KW-1185">Reference proteome</keyword>
<evidence type="ECO:0000256" key="7">
    <source>
        <dbReference type="SAM" id="SignalP"/>
    </source>
</evidence>
<reference evidence="9 10" key="1">
    <citation type="journal article" date="2019" name="Nat. Ecol. Evol.">
        <title>Megaphylogeny resolves global patterns of mushroom evolution.</title>
        <authorList>
            <person name="Varga T."/>
            <person name="Krizsan K."/>
            <person name="Foldi C."/>
            <person name="Dima B."/>
            <person name="Sanchez-Garcia M."/>
            <person name="Sanchez-Ramirez S."/>
            <person name="Szollosi G.J."/>
            <person name="Szarkandi J.G."/>
            <person name="Papp V."/>
            <person name="Albert L."/>
            <person name="Andreopoulos W."/>
            <person name="Angelini C."/>
            <person name="Antonin V."/>
            <person name="Barry K.W."/>
            <person name="Bougher N.L."/>
            <person name="Buchanan P."/>
            <person name="Buyck B."/>
            <person name="Bense V."/>
            <person name="Catcheside P."/>
            <person name="Chovatia M."/>
            <person name="Cooper J."/>
            <person name="Damon W."/>
            <person name="Desjardin D."/>
            <person name="Finy P."/>
            <person name="Geml J."/>
            <person name="Haridas S."/>
            <person name="Hughes K."/>
            <person name="Justo A."/>
            <person name="Karasinski D."/>
            <person name="Kautmanova I."/>
            <person name="Kiss B."/>
            <person name="Kocsube S."/>
            <person name="Kotiranta H."/>
            <person name="LaButti K.M."/>
            <person name="Lechner B.E."/>
            <person name="Liimatainen K."/>
            <person name="Lipzen A."/>
            <person name="Lukacs Z."/>
            <person name="Mihaltcheva S."/>
            <person name="Morgado L.N."/>
            <person name="Niskanen T."/>
            <person name="Noordeloos M.E."/>
            <person name="Ohm R.A."/>
            <person name="Ortiz-Santana B."/>
            <person name="Ovrebo C."/>
            <person name="Racz N."/>
            <person name="Riley R."/>
            <person name="Savchenko A."/>
            <person name="Shiryaev A."/>
            <person name="Soop K."/>
            <person name="Spirin V."/>
            <person name="Szebenyi C."/>
            <person name="Tomsovsky M."/>
            <person name="Tulloss R.E."/>
            <person name="Uehling J."/>
            <person name="Grigoriev I.V."/>
            <person name="Vagvolgyi C."/>
            <person name="Papp T."/>
            <person name="Martin F.M."/>
            <person name="Miettinen O."/>
            <person name="Hibbett D.S."/>
            <person name="Nagy L.G."/>
        </authorList>
    </citation>
    <scope>NUCLEOTIDE SEQUENCE [LARGE SCALE GENOMIC DNA]</scope>
    <source>
        <strain evidence="9 10">FP101781</strain>
    </source>
</reference>
<dbReference type="PANTHER" id="PTHR11552">
    <property type="entry name" value="GLUCOSE-METHANOL-CHOLINE GMC OXIDOREDUCTASE"/>
    <property type="match status" value="1"/>
</dbReference>
<evidence type="ECO:0000259" key="8">
    <source>
        <dbReference type="Pfam" id="PF00732"/>
    </source>
</evidence>
<keyword evidence="5" id="KW-0274">FAD</keyword>
<evidence type="ECO:0000256" key="1">
    <source>
        <dbReference type="ARBA" id="ARBA00001974"/>
    </source>
</evidence>
<dbReference type="Proteomes" id="UP000298030">
    <property type="component" value="Unassembled WGS sequence"/>
</dbReference>
<dbReference type="Pfam" id="PF00732">
    <property type="entry name" value="GMC_oxred_N"/>
    <property type="match status" value="1"/>
</dbReference>
<evidence type="ECO:0000313" key="9">
    <source>
        <dbReference type="EMBL" id="TEB27971.1"/>
    </source>
</evidence>
<feature type="domain" description="Glucose-methanol-choline oxidoreductase N-terminal" evidence="8">
    <location>
        <begin position="32"/>
        <end position="156"/>
    </location>
</feature>
<dbReference type="SUPFAM" id="SSF51905">
    <property type="entry name" value="FAD/NAD(P)-binding domain"/>
    <property type="match status" value="1"/>
</dbReference>